<dbReference type="OrthoDB" id="9803968at2"/>
<organism evidence="10 11">
    <name type="scientific">Cohaesibacter celericrescens</name>
    <dbReference type="NCBI Taxonomy" id="2067669"/>
    <lineage>
        <taxon>Bacteria</taxon>
        <taxon>Pseudomonadati</taxon>
        <taxon>Pseudomonadota</taxon>
        <taxon>Alphaproteobacteria</taxon>
        <taxon>Hyphomicrobiales</taxon>
        <taxon>Cohaesibacteraceae</taxon>
    </lineage>
</organism>
<evidence type="ECO:0000313" key="10">
    <source>
        <dbReference type="EMBL" id="PLW77916.1"/>
    </source>
</evidence>
<evidence type="ECO:0000259" key="8">
    <source>
        <dbReference type="Pfam" id="PF00501"/>
    </source>
</evidence>
<dbReference type="Pfam" id="PF00501">
    <property type="entry name" value="AMP-binding"/>
    <property type="match status" value="1"/>
</dbReference>
<dbReference type="InterPro" id="IPR000873">
    <property type="entry name" value="AMP-dep_synth/lig_dom"/>
</dbReference>
<dbReference type="InterPro" id="IPR050237">
    <property type="entry name" value="ATP-dep_AMP-bd_enzyme"/>
</dbReference>
<dbReference type="EC" id="6.2.1.3" evidence="5"/>
<proteinExistence type="predicted"/>
<evidence type="ECO:0000256" key="7">
    <source>
        <dbReference type="ARBA" id="ARBA00042773"/>
    </source>
</evidence>
<gene>
    <name evidence="10" type="ORF">C0081_07275</name>
</gene>
<feature type="domain" description="AMP-binding enzyme C-terminal" evidence="9">
    <location>
        <begin position="459"/>
        <end position="535"/>
    </location>
</feature>
<dbReference type="Pfam" id="PF13193">
    <property type="entry name" value="AMP-binding_C"/>
    <property type="match status" value="1"/>
</dbReference>
<comment type="subcellular location">
    <subcellularLocation>
        <location evidence="1">Membrane</location>
        <topology evidence="1">Peripheral membrane protein</topology>
    </subcellularLocation>
</comment>
<dbReference type="EMBL" id="PKUQ01000013">
    <property type="protein sequence ID" value="PLW77916.1"/>
    <property type="molecule type" value="Genomic_DNA"/>
</dbReference>
<dbReference type="Gene3D" id="2.30.38.10">
    <property type="entry name" value="Luciferase, Domain 3"/>
    <property type="match status" value="1"/>
</dbReference>
<evidence type="ECO:0000256" key="4">
    <source>
        <dbReference type="ARBA" id="ARBA00023136"/>
    </source>
</evidence>
<evidence type="ECO:0000256" key="3">
    <source>
        <dbReference type="ARBA" id="ARBA00022598"/>
    </source>
</evidence>
<keyword evidence="4" id="KW-0472">Membrane</keyword>
<keyword evidence="11" id="KW-1185">Reference proteome</keyword>
<comment type="caution">
    <text evidence="10">The sequence shown here is derived from an EMBL/GenBank/DDBJ whole genome shotgun (WGS) entry which is preliminary data.</text>
</comment>
<dbReference type="InterPro" id="IPR020845">
    <property type="entry name" value="AMP-binding_CS"/>
</dbReference>
<comment type="pathway">
    <text evidence="2">Lipid metabolism; fatty acid beta-oxidation.</text>
</comment>
<evidence type="ECO:0000259" key="9">
    <source>
        <dbReference type="Pfam" id="PF13193"/>
    </source>
</evidence>
<dbReference type="RefSeq" id="WP_101533157.1">
    <property type="nucleotide sequence ID" value="NZ_PKUQ01000013.1"/>
</dbReference>
<dbReference type="InterPro" id="IPR025110">
    <property type="entry name" value="AMP-bd_C"/>
</dbReference>
<protein>
    <recommendedName>
        <fullName evidence="6">Long-chain-fatty-acid--CoA ligase</fullName>
        <ecNumber evidence="5">6.2.1.3</ecNumber>
    </recommendedName>
    <alternativeName>
        <fullName evidence="7">Long-chain acyl-CoA synthetase</fullName>
    </alternativeName>
</protein>
<keyword evidence="3 10" id="KW-0436">Ligase</keyword>
<accession>A0A2N5XTR4</accession>
<dbReference type="Proteomes" id="UP000234881">
    <property type="component" value="Unassembled WGS sequence"/>
</dbReference>
<dbReference type="Gene3D" id="3.40.50.980">
    <property type="match status" value="2"/>
</dbReference>
<name>A0A2N5XTR4_9HYPH</name>
<evidence type="ECO:0000256" key="1">
    <source>
        <dbReference type="ARBA" id="ARBA00004170"/>
    </source>
</evidence>
<dbReference type="PROSITE" id="PS00455">
    <property type="entry name" value="AMP_BINDING"/>
    <property type="match status" value="1"/>
</dbReference>
<evidence type="ECO:0000256" key="6">
    <source>
        <dbReference type="ARBA" id="ARBA00039545"/>
    </source>
</evidence>
<dbReference type="SUPFAM" id="SSF56801">
    <property type="entry name" value="Acetyl-CoA synthetase-like"/>
    <property type="match status" value="1"/>
</dbReference>
<dbReference type="CDD" id="cd05936">
    <property type="entry name" value="FC-FACS_FadD_like"/>
    <property type="match status" value="1"/>
</dbReference>
<reference evidence="10 11" key="1">
    <citation type="submission" date="2018-01" db="EMBL/GenBank/DDBJ databases">
        <title>The draft genome sequence of Cohaesibacter sp. H1304.</title>
        <authorList>
            <person name="Wang N.-N."/>
            <person name="Du Z.-J."/>
        </authorList>
    </citation>
    <scope>NUCLEOTIDE SEQUENCE [LARGE SCALE GENOMIC DNA]</scope>
    <source>
        <strain evidence="10 11">H1304</strain>
    </source>
</reference>
<dbReference type="AlphaFoldDB" id="A0A2N5XTR4"/>
<dbReference type="PANTHER" id="PTHR43767:SF8">
    <property type="entry name" value="LONG-CHAIN-FATTY-ACID--COA LIGASE"/>
    <property type="match status" value="1"/>
</dbReference>
<sequence>MTAILPELNPQGFRTIPEILDYATATYGPHTAFSALGAKLSFQDLDRKTAAFAAYLQQAGLMAGDRIAIQLPNLLQSPIAVLGAIRAGLVVVNTNPLYTATELRHQLIDSGAKAMVVISNVAHTASKVVPHTDVGLVIVTEVGDMHSLLKRKLINFVSKRVKKLVPKFRFANQVTFRTALRVGARARAVKHSAQSSDTAVLQYTGGTTGPARAAILSHSNLVANMAQVRYHLAEATGQPGDIWVAPLPLYHIFAFTAHNLVFLSRGCHSLLIPNPRDMNSFAKALKGKKFHGFLQINTLMVALVQNKAFRKLDFSSLKITVSGGAALTMDAAAKWQALTGGVVSESYGMSETSPGITGNIIGKEQLGSIGVAFHSTNIRVVDEHGHDVPDGEPGELWVQGPQVMQGYWNAPEETQNVLTKDGWLKSGDIVVRGNDAAYRIVDRKKDIVNVSGFNVAPNEVENVVSQMSEIAECAVIGIPDDKTGEALCLYVVGKNENEAPTKMEIIKHCQQHLTSYKLPKQIHYVETLPKNAIGKVLRRELRSKHKSECDQTPRQS</sequence>
<evidence type="ECO:0000256" key="5">
    <source>
        <dbReference type="ARBA" id="ARBA00026121"/>
    </source>
</evidence>
<dbReference type="PANTHER" id="PTHR43767">
    <property type="entry name" value="LONG-CHAIN-FATTY-ACID--COA LIGASE"/>
    <property type="match status" value="1"/>
</dbReference>
<feature type="domain" description="AMP-dependent synthetase/ligase" evidence="8">
    <location>
        <begin position="24"/>
        <end position="408"/>
    </location>
</feature>
<dbReference type="GO" id="GO:0004467">
    <property type="term" value="F:long-chain fatty acid-CoA ligase activity"/>
    <property type="evidence" value="ECO:0007669"/>
    <property type="project" value="UniProtKB-EC"/>
</dbReference>
<dbReference type="InterPro" id="IPR045851">
    <property type="entry name" value="AMP-bd_C_sf"/>
</dbReference>
<evidence type="ECO:0000256" key="2">
    <source>
        <dbReference type="ARBA" id="ARBA00005005"/>
    </source>
</evidence>
<dbReference type="GO" id="GO:0016020">
    <property type="term" value="C:membrane"/>
    <property type="evidence" value="ECO:0007669"/>
    <property type="project" value="UniProtKB-SubCell"/>
</dbReference>
<dbReference type="Gene3D" id="3.30.300.30">
    <property type="match status" value="1"/>
</dbReference>
<evidence type="ECO:0000313" key="11">
    <source>
        <dbReference type="Proteomes" id="UP000234881"/>
    </source>
</evidence>